<keyword evidence="4" id="KW-0904">Protein phosphatase</keyword>
<evidence type="ECO:0000256" key="4">
    <source>
        <dbReference type="ARBA" id="ARBA00022912"/>
    </source>
</evidence>
<keyword evidence="8" id="KW-1185">Reference proteome</keyword>
<feature type="domain" description="Tyrosine specific protein phosphatases" evidence="6">
    <location>
        <begin position="106"/>
        <end position="175"/>
    </location>
</feature>
<dbReference type="InterPro" id="IPR016130">
    <property type="entry name" value="Tyr_Pase_AS"/>
</dbReference>
<accession>A0AAD9KFH5</accession>
<evidence type="ECO:0000256" key="2">
    <source>
        <dbReference type="ARBA" id="ARBA00013064"/>
    </source>
</evidence>
<evidence type="ECO:0000256" key="3">
    <source>
        <dbReference type="ARBA" id="ARBA00022801"/>
    </source>
</evidence>
<dbReference type="GO" id="GO:0004725">
    <property type="term" value="F:protein tyrosine phosphatase activity"/>
    <property type="evidence" value="ECO:0007669"/>
    <property type="project" value="UniProtKB-EC"/>
</dbReference>
<evidence type="ECO:0000256" key="1">
    <source>
        <dbReference type="ARBA" id="ARBA00009580"/>
    </source>
</evidence>
<dbReference type="PROSITE" id="PS00383">
    <property type="entry name" value="TYR_PHOSPHATASE_1"/>
    <property type="match status" value="1"/>
</dbReference>
<comment type="similarity">
    <text evidence="1">Belongs to the protein-tyrosine phosphatase family.</text>
</comment>
<dbReference type="InterPro" id="IPR022778">
    <property type="entry name" value="CDKN3"/>
</dbReference>
<dbReference type="Proteomes" id="UP001208570">
    <property type="component" value="Unassembled WGS sequence"/>
</dbReference>
<reference evidence="7" key="1">
    <citation type="journal article" date="2023" name="Mol. Biol. Evol.">
        <title>Third-Generation Sequencing Reveals the Adaptive Role of the Epigenome in Three Deep-Sea Polychaetes.</title>
        <authorList>
            <person name="Perez M."/>
            <person name="Aroh O."/>
            <person name="Sun Y."/>
            <person name="Lan Y."/>
            <person name="Juniper S.K."/>
            <person name="Young C.R."/>
            <person name="Angers B."/>
            <person name="Qian P.Y."/>
        </authorList>
    </citation>
    <scope>NUCLEOTIDE SEQUENCE</scope>
    <source>
        <strain evidence="7">P08H-3</strain>
    </source>
</reference>
<dbReference type="EC" id="3.1.3.48" evidence="2"/>
<dbReference type="Pfam" id="PF05706">
    <property type="entry name" value="CDKN3"/>
    <property type="match status" value="1"/>
</dbReference>
<keyword evidence="3" id="KW-0378">Hydrolase</keyword>
<dbReference type="SUPFAM" id="SSF52799">
    <property type="entry name" value="(Phosphotyrosine protein) phosphatases II"/>
    <property type="match status" value="1"/>
</dbReference>
<sequence length="201" mass="22559">MDQFDTSDEETENGSLDTTPLKIDWLDLSIYGCTADLGITSLPGCKFKDTWRCMKTDVAGVKDVFVLCTNGELKKYRVKNLLTEYKAGQITVHHHPFFDGMTLAMSNLMLLLEELKALLTEGHKTLIHCYGGLGRSSLVACCLLMFLDPDIDHGAVIDKLKSLRGSNAIQSVKQYNFITEFRDNLTQFKKAKTEVSRPVSR</sequence>
<dbReference type="InterPro" id="IPR029021">
    <property type="entry name" value="Prot-tyrosine_phosphatase-like"/>
</dbReference>
<evidence type="ECO:0000313" key="7">
    <source>
        <dbReference type="EMBL" id="KAK2170704.1"/>
    </source>
</evidence>
<proteinExistence type="inferred from homology"/>
<feature type="active site" description="Phosphocysteine intermediate" evidence="5">
    <location>
        <position position="129"/>
    </location>
</feature>
<dbReference type="Gene3D" id="3.90.190.10">
    <property type="entry name" value="Protein tyrosine phosphatase superfamily"/>
    <property type="match status" value="1"/>
</dbReference>
<dbReference type="PIRSF" id="PIRSF037322">
    <property type="entry name" value="CDKN3"/>
    <property type="match status" value="1"/>
</dbReference>
<dbReference type="InterPro" id="IPR050561">
    <property type="entry name" value="PTP"/>
</dbReference>
<evidence type="ECO:0000313" key="8">
    <source>
        <dbReference type="Proteomes" id="UP001208570"/>
    </source>
</evidence>
<name>A0AAD9KFH5_9ANNE</name>
<evidence type="ECO:0000256" key="5">
    <source>
        <dbReference type="PIRSR" id="PIRSR037322-1"/>
    </source>
</evidence>
<dbReference type="PANTHER" id="PTHR23339">
    <property type="entry name" value="TYROSINE SPECIFIC PROTEIN PHOSPHATASE AND DUAL SPECIFICITY PROTEIN PHOSPHATASE"/>
    <property type="match status" value="1"/>
</dbReference>
<dbReference type="EMBL" id="JAODUP010000001">
    <property type="protein sequence ID" value="KAK2170704.1"/>
    <property type="molecule type" value="Genomic_DNA"/>
</dbReference>
<dbReference type="CDD" id="cd14505">
    <property type="entry name" value="CDKN3-like"/>
    <property type="match status" value="1"/>
</dbReference>
<dbReference type="InterPro" id="IPR000387">
    <property type="entry name" value="Tyr_Pase_dom"/>
</dbReference>
<protein>
    <recommendedName>
        <fullName evidence="2">protein-tyrosine-phosphatase</fullName>
        <ecNumber evidence="2">3.1.3.48</ecNumber>
    </recommendedName>
</protein>
<dbReference type="AlphaFoldDB" id="A0AAD9KFH5"/>
<organism evidence="7 8">
    <name type="scientific">Paralvinella palmiformis</name>
    <dbReference type="NCBI Taxonomy" id="53620"/>
    <lineage>
        <taxon>Eukaryota</taxon>
        <taxon>Metazoa</taxon>
        <taxon>Spiralia</taxon>
        <taxon>Lophotrochozoa</taxon>
        <taxon>Annelida</taxon>
        <taxon>Polychaeta</taxon>
        <taxon>Sedentaria</taxon>
        <taxon>Canalipalpata</taxon>
        <taxon>Terebellida</taxon>
        <taxon>Terebelliformia</taxon>
        <taxon>Alvinellidae</taxon>
        <taxon>Paralvinella</taxon>
    </lineage>
</organism>
<dbReference type="PROSITE" id="PS50056">
    <property type="entry name" value="TYR_PHOSPHATASE_2"/>
    <property type="match status" value="1"/>
</dbReference>
<dbReference type="InterPro" id="IPR008425">
    <property type="entry name" value="CDK_inhib_3"/>
</dbReference>
<comment type="caution">
    <text evidence="7">The sequence shown here is derived from an EMBL/GenBank/DDBJ whole genome shotgun (WGS) entry which is preliminary data.</text>
</comment>
<evidence type="ECO:0000259" key="6">
    <source>
        <dbReference type="PROSITE" id="PS50056"/>
    </source>
</evidence>
<gene>
    <name evidence="7" type="ORF">LSH36_1g18014</name>
</gene>